<feature type="active site" description="Proton acceptor" evidence="6">
    <location>
        <position position="281"/>
    </location>
</feature>
<feature type="binding site" evidence="7">
    <location>
        <position position="167"/>
    </location>
    <ligand>
        <name>glyoxylate</name>
        <dbReference type="ChEBI" id="CHEBI:36655"/>
    </ligand>
</feature>
<keyword evidence="3 7" id="KW-0288">FMN</keyword>
<feature type="domain" description="FMN hydroxy acid dehydrogenase" evidence="8">
    <location>
        <begin position="1"/>
        <end position="386"/>
    </location>
</feature>
<dbReference type="InterPro" id="IPR012133">
    <property type="entry name" value="Alpha-hydoxy_acid_DH_FMN"/>
</dbReference>
<accession>A0A916Z856</accession>
<evidence type="ECO:0000256" key="5">
    <source>
        <dbReference type="ARBA" id="ARBA00024042"/>
    </source>
</evidence>
<evidence type="ECO:0000256" key="6">
    <source>
        <dbReference type="PIRSR" id="PIRSR000138-1"/>
    </source>
</evidence>
<evidence type="ECO:0000256" key="4">
    <source>
        <dbReference type="ARBA" id="ARBA00023002"/>
    </source>
</evidence>
<organism evidence="9 10">
    <name type="scientific">Croceicoccus mobilis</name>
    <dbReference type="NCBI Taxonomy" id="1703339"/>
    <lineage>
        <taxon>Bacteria</taxon>
        <taxon>Pseudomonadati</taxon>
        <taxon>Pseudomonadota</taxon>
        <taxon>Alphaproteobacteria</taxon>
        <taxon>Sphingomonadales</taxon>
        <taxon>Erythrobacteraceae</taxon>
        <taxon>Croceicoccus</taxon>
    </lineage>
</organism>
<keyword evidence="2 7" id="KW-0285">Flavoprotein</keyword>
<dbReference type="InterPro" id="IPR037396">
    <property type="entry name" value="FMN_HAD"/>
</dbReference>
<dbReference type="Gene3D" id="3.20.20.70">
    <property type="entry name" value="Aldolase class I"/>
    <property type="match status" value="1"/>
</dbReference>
<keyword evidence="10" id="KW-1185">Reference proteome</keyword>
<comment type="cofactor">
    <cofactor evidence="1">
        <name>FMN</name>
        <dbReference type="ChEBI" id="CHEBI:58210"/>
    </cofactor>
</comment>
<feature type="binding site" evidence="7">
    <location>
        <position position="27"/>
    </location>
    <ligand>
        <name>glyoxylate</name>
        <dbReference type="ChEBI" id="CHEBI:36655"/>
    </ligand>
</feature>
<dbReference type="Pfam" id="PF01070">
    <property type="entry name" value="FMN_dh"/>
    <property type="match status" value="1"/>
</dbReference>
<dbReference type="InterPro" id="IPR008259">
    <property type="entry name" value="FMN_hydac_DH_AS"/>
</dbReference>
<feature type="binding site" evidence="7">
    <location>
        <position position="284"/>
    </location>
    <ligand>
        <name>glyoxylate</name>
        <dbReference type="ChEBI" id="CHEBI:36655"/>
    </ligand>
</feature>
<protein>
    <submittedName>
        <fullName evidence="9">Alpha-hydroxy-acid oxidizing enzyme</fullName>
    </submittedName>
</protein>
<feature type="binding site" evidence="7">
    <location>
        <position position="109"/>
    </location>
    <ligand>
        <name>FMN</name>
        <dbReference type="ChEBI" id="CHEBI:58210"/>
    </ligand>
</feature>
<dbReference type="Proteomes" id="UP000612349">
    <property type="component" value="Unassembled WGS sequence"/>
</dbReference>
<proteinExistence type="inferred from homology"/>
<evidence type="ECO:0000313" key="9">
    <source>
        <dbReference type="EMBL" id="GGD81210.1"/>
    </source>
</evidence>
<dbReference type="SUPFAM" id="SSF51395">
    <property type="entry name" value="FMN-linked oxidoreductases"/>
    <property type="match status" value="1"/>
</dbReference>
<feature type="binding site" evidence="7">
    <location>
        <position position="257"/>
    </location>
    <ligand>
        <name>FMN</name>
        <dbReference type="ChEBI" id="CHEBI:58210"/>
    </ligand>
</feature>
<dbReference type="PIRSF" id="PIRSF000138">
    <property type="entry name" value="Al-hdrx_acd_dh"/>
    <property type="match status" value="1"/>
</dbReference>
<dbReference type="GO" id="GO:0004459">
    <property type="term" value="F:L-lactate dehydrogenase (NAD+) activity"/>
    <property type="evidence" value="ECO:0007669"/>
    <property type="project" value="TreeGrafter"/>
</dbReference>
<feature type="binding site" evidence="7">
    <location>
        <begin position="80"/>
        <end position="82"/>
    </location>
    <ligand>
        <name>FMN</name>
        <dbReference type="ChEBI" id="CHEBI:58210"/>
    </ligand>
</feature>
<feature type="binding site" evidence="7">
    <location>
        <position position="281"/>
    </location>
    <ligand>
        <name>glyoxylate</name>
        <dbReference type="ChEBI" id="CHEBI:36655"/>
    </ligand>
</feature>
<dbReference type="PANTHER" id="PTHR10578">
    <property type="entry name" value="S -2-HYDROXY-ACID OXIDASE-RELATED"/>
    <property type="match status" value="1"/>
</dbReference>
<feature type="binding site" evidence="7">
    <location>
        <position position="279"/>
    </location>
    <ligand>
        <name>FMN</name>
        <dbReference type="ChEBI" id="CHEBI:58210"/>
    </ligand>
</feature>
<evidence type="ECO:0000256" key="3">
    <source>
        <dbReference type="ARBA" id="ARBA00022643"/>
    </source>
</evidence>
<sequence length="433" mass="46176">MRAEKCLNIGDLERCARQRLPQPLFDYIQGGSDDEITLAANVTGFDRYALLPRYLRDVRDVDSSVAVLGSRLAWPLYLAPTGMTQMFHRDGEMAVARAAARSGVGYTLSTMGTTSIEDIGAVPDLPKMFQMYLLNDDSLNRAMVDRCRASAFDALCITVDCITAGNRERDIRSGLSVPPRLNLQSLGQFARRPEWCLNYLRGGAFRLPNIGDGNGDGNGGGDISTLASYFAQKMESNISWQHVEAIARQWQGPLAIKGLQSAQDATMAVEAGATAVIVSNHGGRQLDGSAASIDLLPAIADAIGGKAEIILDGGIRRGSHMVKALALGATACMTGRPYLYGLSAFGAAGVDRSLAILHSEFERTMALVGCRSVADLKAGTAMQGGAGARCNGGFHTPKDQPAPANSFVTVLGRRPVQSLNARENVPLSENPSR</sequence>
<evidence type="ECO:0000259" key="8">
    <source>
        <dbReference type="PROSITE" id="PS51349"/>
    </source>
</evidence>
<dbReference type="EMBL" id="BMIP01000010">
    <property type="protein sequence ID" value="GGD81210.1"/>
    <property type="molecule type" value="Genomic_DNA"/>
</dbReference>
<feature type="binding site" evidence="7">
    <location>
        <position position="130"/>
    </location>
    <ligand>
        <name>FMN</name>
        <dbReference type="ChEBI" id="CHEBI:58210"/>
    </ligand>
</feature>
<evidence type="ECO:0000256" key="1">
    <source>
        <dbReference type="ARBA" id="ARBA00001917"/>
    </source>
</evidence>
<comment type="caution">
    <text evidence="9">The sequence shown here is derived from an EMBL/GenBank/DDBJ whole genome shotgun (WGS) entry which is preliminary data.</text>
</comment>
<keyword evidence="4" id="KW-0560">Oxidoreductase</keyword>
<dbReference type="PROSITE" id="PS00557">
    <property type="entry name" value="FMN_HYDROXY_ACID_DH_1"/>
    <property type="match status" value="1"/>
</dbReference>
<feature type="binding site" evidence="7">
    <location>
        <begin position="312"/>
        <end position="316"/>
    </location>
    <ligand>
        <name>FMN</name>
        <dbReference type="ChEBI" id="CHEBI:58210"/>
    </ligand>
</feature>
<dbReference type="GO" id="GO:0009060">
    <property type="term" value="P:aerobic respiration"/>
    <property type="evidence" value="ECO:0007669"/>
    <property type="project" value="TreeGrafter"/>
</dbReference>
<evidence type="ECO:0000256" key="2">
    <source>
        <dbReference type="ARBA" id="ARBA00022630"/>
    </source>
</evidence>
<dbReference type="AlphaFoldDB" id="A0A916Z856"/>
<feature type="binding site" evidence="7">
    <location>
        <position position="158"/>
    </location>
    <ligand>
        <name>FMN</name>
        <dbReference type="ChEBI" id="CHEBI:58210"/>
    </ligand>
</feature>
<reference evidence="9" key="1">
    <citation type="journal article" date="2014" name="Int. J. Syst. Evol. Microbiol.">
        <title>Complete genome sequence of Corynebacterium casei LMG S-19264T (=DSM 44701T), isolated from a smear-ripened cheese.</title>
        <authorList>
            <consortium name="US DOE Joint Genome Institute (JGI-PGF)"/>
            <person name="Walter F."/>
            <person name="Albersmeier A."/>
            <person name="Kalinowski J."/>
            <person name="Ruckert C."/>
        </authorList>
    </citation>
    <scope>NUCLEOTIDE SEQUENCE</scope>
    <source>
        <strain evidence="9">CGMCC 1.15360</strain>
    </source>
</reference>
<dbReference type="PANTHER" id="PTHR10578:SF107">
    <property type="entry name" value="2-HYDROXYACID OXIDASE 1"/>
    <property type="match status" value="1"/>
</dbReference>
<comment type="similarity">
    <text evidence="5">Belongs to the FMN-dependent alpha-hydroxy acid dehydrogenase family.</text>
</comment>
<evidence type="ECO:0000256" key="7">
    <source>
        <dbReference type="PIRSR" id="PIRSR000138-2"/>
    </source>
</evidence>
<dbReference type="GO" id="GO:0005886">
    <property type="term" value="C:plasma membrane"/>
    <property type="evidence" value="ECO:0007669"/>
    <property type="project" value="TreeGrafter"/>
</dbReference>
<reference evidence="9" key="2">
    <citation type="submission" date="2020-09" db="EMBL/GenBank/DDBJ databases">
        <authorList>
            <person name="Sun Q."/>
            <person name="Zhou Y."/>
        </authorList>
    </citation>
    <scope>NUCLEOTIDE SEQUENCE</scope>
    <source>
        <strain evidence="9">CGMCC 1.15360</strain>
    </source>
</reference>
<feature type="binding site" evidence="7">
    <location>
        <position position="132"/>
    </location>
    <ligand>
        <name>glyoxylate</name>
        <dbReference type="ChEBI" id="CHEBI:36655"/>
    </ligand>
</feature>
<dbReference type="RefSeq" id="WP_066774848.1">
    <property type="nucleotide sequence ID" value="NZ_BMIP01000010.1"/>
</dbReference>
<dbReference type="InterPro" id="IPR013785">
    <property type="entry name" value="Aldolase_TIM"/>
</dbReference>
<dbReference type="OrthoDB" id="9770452at2"/>
<dbReference type="InterPro" id="IPR000262">
    <property type="entry name" value="FMN-dep_DH"/>
</dbReference>
<gene>
    <name evidence="9" type="ORF">GCM10010990_33970</name>
</gene>
<name>A0A916Z856_9SPHN</name>
<feature type="binding site" evidence="7">
    <location>
        <begin position="335"/>
        <end position="336"/>
    </location>
    <ligand>
        <name>FMN</name>
        <dbReference type="ChEBI" id="CHEBI:58210"/>
    </ligand>
</feature>
<dbReference type="CDD" id="cd02809">
    <property type="entry name" value="alpha_hydroxyacid_oxid_FMN"/>
    <property type="match status" value="1"/>
</dbReference>
<dbReference type="FunFam" id="3.20.20.70:FF:000029">
    <property type="entry name" value="L-lactate dehydrogenase"/>
    <property type="match status" value="1"/>
</dbReference>
<evidence type="ECO:0000313" key="10">
    <source>
        <dbReference type="Proteomes" id="UP000612349"/>
    </source>
</evidence>
<dbReference type="GO" id="GO:0010181">
    <property type="term" value="F:FMN binding"/>
    <property type="evidence" value="ECO:0007669"/>
    <property type="project" value="InterPro"/>
</dbReference>
<dbReference type="PROSITE" id="PS51349">
    <property type="entry name" value="FMN_HYDROXY_ACID_DH_2"/>
    <property type="match status" value="1"/>
</dbReference>